<name>A0A0D6A2U3_9LACO</name>
<evidence type="ECO:0000256" key="8">
    <source>
        <dbReference type="ARBA" id="ARBA00023315"/>
    </source>
</evidence>
<evidence type="ECO:0000313" key="15">
    <source>
        <dbReference type="Proteomes" id="UP000035709"/>
    </source>
</evidence>
<dbReference type="Proteomes" id="UP000325393">
    <property type="component" value="Chromosome"/>
</dbReference>
<reference evidence="13 15" key="1">
    <citation type="submission" date="2015-03" db="EMBL/GenBank/DDBJ databases">
        <title>Complete genome sequence of Lactobacillus acetotolerans NBRC 13120.</title>
        <authorList>
            <person name="Toh H."/>
            <person name="Morita H."/>
            <person name="Fujita N."/>
        </authorList>
    </citation>
    <scope>NUCLEOTIDE SEQUENCE [LARGE SCALE GENOMIC DNA]</scope>
    <source>
        <strain evidence="13 15">NBRC 13120</strain>
    </source>
</reference>
<keyword evidence="10" id="KW-1133">Transmembrane helix</keyword>
<evidence type="ECO:0000259" key="12">
    <source>
        <dbReference type="Pfam" id="PF08545"/>
    </source>
</evidence>
<evidence type="ECO:0000256" key="10">
    <source>
        <dbReference type="SAM" id="Phobius"/>
    </source>
</evidence>
<dbReference type="EMBL" id="AP014808">
    <property type="protein sequence ID" value="BAQ56999.1"/>
    <property type="molecule type" value="Genomic_DNA"/>
</dbReference>
<dbReference type="Gene3D" id="3.40.47.10">
    <property type="match status" value="1"/>
</dbReference>
<keyword evidence="4 9" id="KW-0276">Fatty acid metabolism</keyword>
<comment type="domain">
    <text evidence="9">The last Arg residue of the ACP-binding site is essential for the weak association between ACP/AcpP and FabH.</text>
</comment>
<evidence type="ECO:0000256" key="6">
    <source>
        <dbReference type="ARBA" id="ARBA00023160"/>
    </source>
</evidence>
<feature type="active site" evidence="9">
    <location>
        <position position="114"/>
    </location>
</feature>
<dbReference type="CDD" id="cd00830">
    <property type="entry name" value="KAS_III"/>
    <property type="match status" value="1"/>
</dbReference>
<dbReference type="PANTHER" id="PTHR43091">
    <property type="entry name" value="3-OXOACYL-[ACYL-CARRIER-PROTEIN] SYNTHASE"/>
    <property type="match status" value="1"/>
</dbReference>
<evidence type="ECO:0000256" key="9">
    <source>
        <dbReference type="HAMAP-Rule" id="MF_01815"/>
    </source>
</evidence>
<evidence type="ECO:0000256" key="1">
    <source>
        <dbReference type="ARBA" id="ARBA00008642"/>
    </source>
</evidence>
<feature type="domain" description="Beta-ketoacyl-[acyl-carrier-protein] synthase III C-terminal" evidence="11">
    <location>
        <begin position="240"/>
        <end position="328"/>
    </location>
</feature>
<dbReference type="UniPathway" id="UPA00094"/>
<keyword evidence="15" id="KW-1185">Reference proteome</keyword>
<dbReference type="OrthoDB" id="9815506at2"/>
<keyword evidence="2 9" id="KW-0444">Lipid biosynthesis</keyword>
<feature type="region of interest" description="ACP-binding" evidence="9">
    <location>
        <begin position="257"/>
        <end position="261"/>
    </location>
</feature>
<keyword evidence="7 9" id="KW-0511">Multifunctional enzyme</keyword>
<evidence type="ECO:0000313" key="13">
    <source>
        <dbReference type="EMBL" id="BAQ56999.1"/>
    </source>
</evidence>
<reference evidence="14 16" key="2">
    <citation type="submission" date="2019-09" db="EMBL/GenBank/DDBJ databases">
        <title>Genome sequencing of Lactobacillus acetotolerans.</title>
        <authorList>
            <person name="Kim K."/>
        </authorList>
    </citation>
    <scope>NUCLEOTIDE SEQUENCE [LARGE SCALE GENOMIC DNA]</scope>
    <source>
        <strain evidence="14 16">LA749</strain>
    </source>
</reference>
<dbReference type="Proteomes" id="UP000035709">
    <property type="component" value="Chromosome"/>
</dbReference>
<dbReference type="PANTHER" id="PTHR43091:SF1">
    <property type="entry name" value="BETA-KETOACYL-[ACYL-CARRIER-PROTEIN] SYNTHASE III, CHLOROPLASTIC"/>
    <property type="match status" value="1"/>
</dbReference>
<comment type="similarity">
    <text evidence="1 9">Belongs to the thiolase-like superfamily. FabH family.</text>
</comment>
<comment type="function">
    <text evidence="9">Catalyzes the condensation reaction of fatty acid synthesis by the addition to an acyl acceptor of two carbons from malonyl-ACP. Catalyzes the first condensation reaction which initiates fatty acid synthesis and may therefore play a role in governing the total rate of fatty acid production. Possesses both acetoacetyl-ACP synthase and acetyl transacylase activities. Its substrate specificity determines the biosynthesis of branched-chain and/or straight-chain of fatty acids.</text>
</comment>
<dbReference type="SUPFAM" id="SSF53901">
    <property type="entry name" value="Thiolase-like"/>
    <property type="match status" value="1"/>
</dbReference>
<evidence type="ECO:0000259" key="11">
    <source>
        <dbReference type="Pfam" id="PF08541"/>
    </source>
</evidence>
<dbReference type="AlphaFoldDB" id="A0A0D6A2U3"/>
<dbReference type="InterPro" id="IPR013747">
    <property type="entry name" value="ACP_syn_III_C"/>
</dbReference>
<dbReference type="EMBL" id="CP044496">
    <property type="protein sequence ID" value="QFG51067.1"/>
    <property type="molecule type" value="Genomic_DNA"/>
</dbReference>
<dbReference type="GO" id="GO:0006633">
    <property type="term" value="P:fatty acid biosynthetic process"/>
    <property type="evidence" value="ECO:0007669"/>
    <property type="project" value="UniProtKB-UniRule"/>
</dbReference>
<dbReference type="NCBIfam" id="NF006829">
    <property type="entry name" value="PRK09352.1"/>
    <property type="match status" value="1"/>
</dbReference>
<dbReference type="InterPro" id="IPR013751">
    <property type="entry name" value="ACP_syn_III_N"/>
</dbReference>
<keyword evidence="6 9" id="KW-0275">Fatty acid biosynthesis</keyword>
<evidence type="ECO:0000256" key="5">
    <source>
        <dbReference type="ARBA" id="ARBA00023098"/>
    </source>
</evidence>
<dbReference type="Pfam" id="PF08541">
    <property type="entry name" value="ACP_syn_III_C"/>
    <property type="match status" value="1"/>
</dbReference>
<dbReference type="GO" id="GO:0005737">
    <property type="term" value="C:cytoplasm"/>
    <property type="evidence" value="ECO:0007669"/>
    <property type="project" value="UniProtKB-SubCell"/>
</dbReference>
<dbReference type="InterPro" id="IPR016039">
    <property type="entry name" value="Thiolase-like"/>
</dbReference>
<dbReference type="HAMAP" id="MF_01815">
    <property type="entry name" value="FabH"/>
    <property type="match status" value="1"/>
</dbReference>
<keyword evidence="10" id="KW-0812">Transmembrane</keyword>
<dbReference type="GO" id="GO:0004315">
    <property type="term" value="F:3-oxoacyl-[acyl-carrier-protein] synthase activity"/>
    <property type="evidence" value="ECO:0007669"/>
    <property type="project" value="InterPro"/>
</dbReference>
<keyword evidence="5 9" id="KW-0443">Lipid metabolism</keyword>
<feature type="active site" evidence="9">
    <location>
        <position position="256"/>
    </location>
</feature>
<keyword evidence="8 9" id="KW-0012">Acyltransferase</keyword>
<keyword evidence="9" id="KW-0963">Cytoplasm</keyword>
<protein>
    <recommendedName>
        <fullName evidence="9">Beta-ketoacyl-[acyl-carrier-protein] synthase III</fullName>
        <shortName evidence="9">Beta-ketoacyl-ACP synthase III</shortName>
        <shortName evidence="9">KAS III</shortName>
        <ecNumber evidence="9">2.3.1.180</ecNumber>
    </recommendedName>
    <alternativeName>
        <fullName evidence="9">3-oxoacyl-[acyl-carrier-protein] synthase 3</fullName>
    </alternativeName>
    <alternativeName>
        <fullName evidence="9">3-oxoacyl-[acyl-carrier-protein] synthase III</fullName>
    </alternativeName>
</protein>
<dbReference type="Pfam" id="PF08545">
    <property type="entry name" value="ACP_syn_III"/>
    <property type="match status" value="1"/>
</dbReference>
<dbReference type="GeneID" id="78212000"/>
<evidence type="ECO:0000256" key="2">
    <source>
        <dbReference type="ARBA" id="ARBA00022516"/>
    </source>
</evidence>
<sequence length="329" mass="35666">MKYENVSILQTASSIPKKVVTNDDLAKMMDTSDEWISKRTGIKQRHVVTEQSTSDLCVDVSQKLLRQANLPAKRIDLIIVATMSPDYLTPSVSAMVQGKIGADNAAAFDINSACSGFAYGLKIAKQMLTADKSKYALLIGGETLSKLVNWQDRSTAVLFGDGAAGVLLTNAYSNSAGILADDLQTKGRLGHYLTAGYLANKSPFYQAAPTDSANKYFLMNGRQVYKFATENVPGSIRTALRKADLQTSDVDYFVLHQANSRIVERIARDLGVSIAKFPINIQEYGNTAAASEPILLDELVKKKIIRRGNIIVLSGFGGGLTIGTVVLKF</sequence>
<evidence type="ECO:0000256" key="7">
    <source>
        <dbReference type="ARBA" id="ARBA00023268"/>
    </source>
</evidence>
<evidence type="ECO:0000313" key="16">
    <source>
        <dbReference type="Proteomes" id="UP000325393"/>
    </source>
</evidence>
<feature type="active site" evidence="9">
    <location>
        <position position="286"/>
    </location>
</feature>
<organism evidence="13 15">
    <name type="scientific">Lactobacillus acetotolerans</name>
    <dbReference type="NCBI Taxonomy" id="1600"/>
    <lineage>
        <taxon>Bacteria</taxon>
        <taxon>Bacillati</taxon>
        <taxon>Bacillota</taxon>
        <taxon>Bacilli</taxon>
        <taxon>Lactobacillales</taxon>
        <taxon>Lactobacillaceae</taxon>
        <taxon>Lactobacillus</taxon>
    </lineage>
</organism>
<evidence type="ECO:0000256" key="3">
    <source>
        <dbReference type="ARBA" id="ARBA00022679"/>
    </source>
</evidence>
<dbReference type="EC" id="2.3.1.180" evidence="9"/>
<feature type="transmembrane region" description="Helical" evidence="10">
    <location>
        <begin position="310"/>
        <end position="327"/>
    </location>
</feature>
<comment type="subunit">
    <text evidence="9">Homodimer.</text>
</comment>
<proteinExistence type="inferred from homology"/>
<gene>
    <name evidence="9" type="primary">fabH</name>
    <name evidence="14" type="ORF">LA749_03265</name>
    <name evidence="13" type="ORF">LBAT_0610</name>
</gene>
<feature type="domain" description="Beta-ketoacyl-[acyl-carrier-protein] synthase III N-terminal" evidence="12">
    <location>
        <begin position="108"/>
        <end position="187"/>
    </location>
</feature>
<dbReference type="GO" id="GO:0033818">
    <property type="term" value="F:beta-ketoacyl-acyl-carrier-protein synthase III activity"/>
    <property type="evidence" value="ECO:0007669"/>
    <property type="project" value="UniProtKB-UniRule"/>
</dbReference>
<evidence type="ECO:0000313" key="14">
    <source>
        <dbReference type="EMBL" id="QFG51067.1"/>
    </source>
</evidence>
<comment type="pathway">
    <text evidence="9">Lipid metabolism; fatty acid biosynthesis.</text>
</comment>
<keyword evidence="10" id="KW-0472">Membrane</keyword>
<accession>A0A0D6A2U3</accession>
<evidence type="ECO:0000256" key="4">
    <source>
        <dbReference type="ARBA" id="ARBA00022832"/>
    </source>
</evidence>
<dbReference type="RefSeq" id="WP_056970011.1">
    <property type="nucleotide sequence ID" value="NZ_AP014808.1"/>
</dbReference>
<comment type="subcellular location">
    <subcellularLocation>
        <location evidence="9">Cytoplasm</location>
    </subcellularLocation>
</comment>
<dbReference type="NCBIfam" id="TIGR00747">
    <property type="entry name" value="fabH"/>
    <property type="match status" value="1"/>
</dbReference>
<keyword evidence="3 9" id="KW-0808">Transferase</keyword>
<dbReference type="KEGG" id="lae:LBAT_0610"/>
<dbReference type="PATRIC" id="fig|1600.4.peg.625"/>
<dbReference type="STRING" id="1600.LBAT_0610"/>
<comment type="catalytic activity">
    <reaction evidence="9">
        <text>malonyl-[ACP] + acetyl-CoA + H(+) = 3-oxobutanoyl-[ACP] + CO2 + CoA</text>
        <dbReference type="Rhea" id="RHEA:12080"/>
        <dbReference type="Rhea" id="RHEA-COMP:9623"/>
        <dbReference type="Rhea" id="RHEA-COMP:9625"/>
        <dbReference type="ChEBI" id="CHEBI:15378"/>
        <dbReference type="ChEBI" id="CHEBI:16526"/>
        <dbReference type="ChEBI" id="CHEBI:57287"/>
        <dbReference type="ChEBI" id="CHEBI:57288"/>
        <dbReference type="ChEBI" id="CHEBI:78449"/>
        <dbReference type="ChEBI" id="CHEBI:78450"/>
        <dbReference type="EC" id="2.3.1.180"/>
    </reaction>
</comment>
<dbReference type="InterPro" id="IPR004655">
    <property type="entry name" value="FabH"/>
</dbReference>